<evidence type="ECO:0000256" key="7">
    <source>
        <dbReference type="PIRSR" id="PIRSR000097-3"/>
    </source>
</evidence>
<keyword evidence="10" id="KW-1185">Reference proteome</keyword>
<proteinExistence type="inferred from homology"/>
<dbReference type="OrthoDB" id="9804790at2"/>
<dbReference type="InterPro" id="IPR020471">
    <property type="entry name" value="AKR"/>
</dbReference>
<feature type="domain" description="NADP-dependent oxidoreductase" evidence="8">
    <location>
        <begin position="25"/>
        <end position="267"/>
    </location>
</feature>
<dbReference type="PIRSF" id="PIRSF000097">
    <property type="entry name" value="AKR"/>
    <property type="match status" value="1"/>
</dbReference>
<dbReference type="PANTHER" id="PTHR43827:SF3">
    <property type="entry name" value="NADP-DEPENDENT OXIDOREDUCTASE DOMAIN-CONTAINING PROTEIN"/>
    <property type="match status" value="1"/>
</dbReference>
<dbReference type="InterPro" id="IPR018170">
    <property type="entry name" value="Aldo/ket_reductase_CS"/>
</dbReference>
<dbReference type="InterPro" id="IPR036812">
    <property type="entry name" value="NAD(P)_OxRdtase_dom_sf"/>
</dbReference>
<name>A0A327JES0_9HYPH</name>
<dbReference type="PANTHER" id="PTHR43827">
    <property type="entry name" value="2,5-DIKETO-D-GLUCONIC ACID REDUCTASE"/>
    <property type="match status" value="1"/>
</dbReference>
<comment type="similarity">
    <text evidence="1">Belongs to the aldo/keto reductase family.</text>
</comment>
<comment type="caution">
    <text evidence="9">The sequence shown here is derived from an EMBL/GenBank/DDBJ whole genome shotgun (WGS) entry which is preliminary data.</text>
</comment>
<dbReference type="PROSITE" id="PS00062">
    <property type="entry name" value="ALDOKETO_REDUCTASE_2"/>
    <property type="match status" value="1"/>
</dbReference>
<accession>A0A327JES0</accession>
<evidence type="ECO:0000256" key="2">
    <source>
        <dbReference type="ARBA" id="ARBA00022857"/>
    </source>
</evidence>
<dbReference type="PROSITE" id="PS00798">
    <property type="entry name" value="ALDOKETO_REDUCTASE_1"/>
    <property type="match status" value="1"/>
</dbReference>
<dbReference type="Proteomes" id="UP000249299">
    <property type="component" value="Unassembled WGS sequence"/>
</dbReference>
<evidence type="ECO:0000256" key="3">
    <source>
        <dbReference type="ARBA" id="ARBA00023002"/>
    </source>
</evidence>
<evidence type="ECO:0000313" key="9">
    <source>
        <dbReference type="EMBL" id="RAI24937.1"/>
    </source>
</evidence>
<evidence type="ECO:0000256" key="6">
    <source>
        <dbReference type="PIRSR" id="PIRSR000097-2"/>
    </source>
</evidence>
<evidence type="ECO:0000256" key="1">
    <source>
        <dbReference type="ARBA" id="ARBA00007905"/>
    </source>
</evidence>
<feature type="binding site" evidence="6">
    <location>
        <position position="116"/>
    </location>
    <ligand>
        <name>substrate</name>
    </ligand>
</feature>
<dbReference type="PRINTS" id="PR00069">
    <property type="entry name" value="ALDKETRDTASE"/>
</dbReference>
<protein>
    <submittedName>
        <fullName evidence="9">2,5-didehydrogluconate reductase</fullName>
    </submittedName>
</protein>
<keyword evidence="3" id="KW-0560">Oxidoreductase</keyword>
<evidence type="ECO:0000256" key="5">
    <source>
        <dbReference type="PIRSR" id="PIRSR000097-1"/>
    </source>
</evidence>
<dbReference type="GO" id="GO:1990002">
    <property type="term" value="F:methylglyoxal reductase (NADPH) (acetol producing) activity"/>
    <property type="evidence" value="ECO:0007669"/>
    <property type="project" value="TreeGrafter"/>
</dbReference>
<dbReference type="SUPFAM" id="SSF51430">
    <property type="entry name" value="NAD(P)-linked oxidoreductase"/>
    <property type="match status" value="1"/>
</dbReference>
<dbReference type="FunFam" id="3.20.20.100:FF:000002">
    <property type="entry name" value="2,5-diketo-D-gluconic acid reductase A"/>
    <property type="match status" value="1"/>
</dbReference>
<keyword evidence="2" id="KW-0521">NADP</keyword>
<evidence type="ECO:0000256" key="4">
    <source>
        <dbReference type="ARBA" id="ARBA00049445"/>
    </source>
</evidence>
<sequence length="285" mass="30399">MSLGPGSEALVVPTVDANGLAIPAIGMGTWRLSGADGQRAVETALEVGYRHIDTAEIYGNEREVGAAIAASGIRRDELFVTTKAWHDHIGAGDLQRAAEASLERLGLAHADLYLIHWPNPDIPLGQSLEALADVKARGLARAVGVSNFPALLLEEAIRLSPVPLALNQVEMHPYLAQSAVMDVAHRNGLAVTAYCPIARNTVAEDPVVVAIAEAHGKTPAQVALRWLIQKGGVIAIPKSSHRKRLIENLDVFDFELTTGEAAAIDGLSRSDGRIVDPDFAPSWDR</sequence>
<organism evidence="9 10">
    <name type="scientific">Rhodobium orientis</name>
    <dbReference type="NCBI Taxonomy" id="34017"/>
    <lineage>
        <taxon>Bacteria</taxon>
        <taxon>Pseudomonadati</taxon>
        <taxon>Pseudomonadota</taxon>
        <taxon>Alphaproteobacteria</taxon>
        <taxon>Hyphomicrobiales</taxon>
        <taxon>Rhodobiaceae</taxon>
        <taxon>Rhodobium</taxon>
    </lineage>
</organism>
<dbReference type="AlphaFoldDB" id="A0A327JES0"/>
<feature type="active site" description="Proton donor" evidence="5">
    <location>
        <position position="58"/>
    </location>
</feature>
<dbReference type="RefSeq" id="WP_111436230.1">
    <property type="nucleotide sequence ID" value="NZ_JACIGG010000002.1"/>
</dbReference>
<evidence type="ECO:0000313" key="10">
    <source>
        <dbReference type="Proteomes" id="UP000249299"/>
    </source>
</evidence>
<dbReference type="PROSITE" id="PS00063">
    <property type="entry name" value="ALDOKETO_REDUCTASE_3"/>
    <property type="match status" value="1"/>
</dbReference>
<gene>
    <name evidence="9" type="ORF">CH339_20370</name>
</gene>
<comment type="catalytic activity">
    <reaction evidence="4">
        <text>hydroxyacetone + NADP(+) = methylglyoxal + NADPH + H(+)</text>
        <dbReference type="Rhea" id="RHEA:27986"/>
        <dbReference type="ChEBI" id="CHEBI:15378"/>
        <dbReference type="ChEBI" id="CHEBI:17158"/>
        <dbReference type="ChEBI" id="CHEBI:27957"/>
        <dbReference type="ChEBI" id="CHEBI:57783"/>
        <dbReference type="ChEBI" id="CHEBI:58349"/>
    </reaction>
</comment>
<dbReference type="Gene3D" id="3.20.20.100">
    <property type="entry name" value="NADP-dependent oxidoreductase domain"/>
    <property type="match status" value="1"/>
</dbReference>
<feature type="site" description="Lowers pKa of active site Tyr" evidence="7">
    <location>
        <position position="83"/>
    </location>
</feature>
<dbReference type="GO" id="GO:0051596">
    <property type="term" value="P:methylglyoxal catabolic process"/>
    <property type="evidence" value="ECO:0007669"/>
    <property type="project" value="TreeGrafter"/>
</dbReference>
<dbReference type="EMBL" id="NPEV01000061">
    <property type="protein sequence ID" value="RAI24937.1"/>
    <property type="molecule type" value="Genomic_DNA"/>
</dbReference>
<dbReference type="InterPro" id="IPR023210">
    <property type="entry name" value="NADP_OxRdtase_dom"/>
</dbReference>
<dbReference type="Pfam" id="PF00248">
    <property type="entry name" value="Aldo_ket_red"/>
    <property type="match status" value="1"/>
</dbReference>
<reference evidence="9 10" key="1">
    <citation type="submission" date="2017-07" db="EMBL/GenBank/DDBJ databases">
        <title>Draft Genome Sequences of Select Purple Nonsulfur Bacteria.</title>
        <authorList>
            <person name="Lasarre B."/>
            <person name="Mckinlay J.B."/>
        </authorList>
    </citation>
    <scope>NUCLEOTIDE SEQUENCE [LARGE SCALE GENOMIC DNA]</scope>
    <source>
        <strain evidence="9 10">DSM 11290</strain>
    </source>
</reference>
<evidence type="ECO:0000259" key="8">
    <source>
        <dbReference type="Pfam" id="PF00248"/>
    </source>
</evidence>